<keyword evidence="3" id="KW-1185">Reference proteome</keyword>
<dbReference type="HOGENOM" id="CLU_2872137_0_0_1"/>
<dbReference type="PaxDb" id="3847-GLYMA13G42700.1"/>
<dbReference type="Gramene" id="KRH23327">
    <property type="protein sequence ID" value="KRH23327"/>
    <property type="gene ID" value="GLYMA_13G350900"/>
</dbReference>
<gene>
    <name evidence="1" type="ORF">GLYMA_13G350900</name>
</gene>
<dbReference type="EMBL" id="CM000846">
    <property type="protein sequence ID" value="KRH23327.1"/>
    <property type="molecule type" value="Genomic_DNA"/>
</dbReference>
<proteinExistence type="predicted"/>
<reference evidence="1 2" key="1">
    <citation type="journal article" date="2010" name="Nature">
        <title>Genome sequence of the palaeopolyploid soybean.</title>
        <authorList>
            <person name="Schmutz J."/>
            <person name="Cannon S.B."/>
            <person name="Schlueter J."/>
            <person name="Ma J."/>
            <person name="Mitros T."/>
            <person name="Nelson W."/>
            <person name="Hyten D.L."/>
            <person name="Song Q."/>
            <person name="Thelen J.J."/>
            <person name="Cheng J."/>
            <person name="Xu D."/>
            <person name="Hellsten U."/>
            <person name="May G.D."/>
            <person name="Yu Y."/>
            <person name="Sakurai T."/>
            <person name="Umezawa T."/>
            <person name="Bhattacharyya M.K."/>
            <person name="Sandhu D."/>
            <person name="Valliyodan B."/>
            <person name="Lindquist E."/>
            <person name="Peto M."/>
            <person name="Grant D."/>
            <person name="Shu S."/>
            <person name="Goodstein D."/>
            <person name="Barry K."/>
            <person name="Futrell-Griggs M."/>
            <person name="Abernathy B."/>
            <person name="Du J."/>
            <person name="Tian Z."/>
            <person name="Zhu L."/>
            <person name="Gill N."/>
            <person name="Joshi T."/>
            <person name="Libault M."/>
            <person name="Sethuraman A."/>
            <person name="Zhang X.-C."/>
            <person name="Shinozaki K."/>
            <person name="Nguyen H.T."/>
            <person name="Wing R.A."/>
            <person name="Cregan P."/>
            <person name="Specht J."/>
            <person name="Grimwood J."/>
            <person name="Rokhsar D."/>
            <person name="Stacey G."/>
            <person name="Shoemaker R.C."/>
            <person name="Jackson S.A."/>
        </authorList>
    </citation>
    <scope>NUCLEOTIDE SEQUENCE [LARGE SCALE GENOMIC DNA]</scope>
    <source>
        <strain evidence="2">cv. Williams 82</strain>
        <tissue evidence="1">Callus</tissue>
    </source>
</reference>
<evidence type="ECO:0000313" key="2">
    <source>
        <dbReference type="EnsemblPlants" id="KRH23327"/>
    </source>
</evidence>
<dbReference type="Proteomes" id="UP000008827">
    <property type="component" value="Chromosome 13"/>
</dbReference>
<reference evidence="1" key="3">
    <citation type="submission" date="2018-07" db="EMBL/GenBank/DDBJ databases">
        <title>WGS assembly of Glycine max.</title>
        <authorList>
            <person name="Schmutz J."/>
            <person name="Cannon S."/>
            <person name="Schlueter J."/>
            <person name="Ma J."/>
            <person name="Mitros T."/>
            <person name="Nelson W."/>
            <person name="Hyten D."/>
            <person name="Song Q."/>
            <person name="Thelen J."/>
            <person name="Cheng J."/>
            <person name="Xu D."/>
            <person name="Hellsten U."/>
            <person name="May G."/>
            <person name="Yu Y."/>
            <person name="Sakurai T."/>
            <person name="Umezawa T."/>
            <person name="Bhattacharyya M."/>
            <person name="Sandhu D."/>
            <person name="Valliyodan B."/>
            <person name="Lindquist E."/>
            <person name="Peto M."/>
            <person name="Grant D."/>
            <person name="Shu S."/>
            <person name="Goodstein D."/>
            <person name="Barry K."/>
            <person name="Futrell-Griggs M."/>
            <person name="Abernathy B."/>
            <person name="Du J."/>
            <person name="Tian Z."/>
            <person name="Zhu L."/>
            <person name="Gill N."/>
            <person name="Joshi T."/>
            <person name="Libault M."/>
            <person name="Sethuraman A."/>
            <person name="Zhang X."/>
            <person name="Shinozaki K."/>
            <person name="Nguyen H."/>
            <person name="Wing R."/>
            <person name="Cregan P."/>
            <person name="Specht J."/>
            <person name="Grimwood J."/>
            <person name="Rokhsar D."/>
            <person name="Stacey G."/>
            <person name="Shoemaker R."/>
            <person name="Jackson S."/>
        </authorList>
    </citation>
    <scope>NUCLEOTIDE SEQUENCE</scope>
    <source>
        <tissue evidence="1">Callus</tissue>
    </source>
</reference>
<name>K7M3P0_SOYBN</name>
<accession>K7M3P0</accession>
<sequence>MSGGVECIFCQGLWMCGFGISLLDNYYFVRGVITCRGNWSIIYIRLCFLVYSSEQNEKLLFFYN</sequence>
<organism evidence="2">
    <name type="scientific">Glycine max</name>
    <name type="common">Soybean</name>
    <name type="synonym">Glycine hispida</name>
    <dbReference type="NCBI Taxonomy" id="3847"/>
    <lineage>
        <taxon>Eukaryota</taxon>
        <taxon>Viridiplantae</taxon>
        <taxon>Streptophyta</taxon>
        <taxon>Embryophyta</taxon>
        <taxon>Tracheophyta</taxon>
        <taxon>Spermatophyta</taxon>
        <taxon>Magnoliopsida</taxon>
        <taxon>eudicotyledons</taxon>
        <taxon>Gunneridae</taxon>
        <taxon>Pentapetalae</taxon>
        <taxon>rosids</taxon>
        <taxon>fabids</taxon>
        <taxon>Fabales</taxon>
        <taxon>Fabaceae</taxon>
        <taxon>Papilionoideae</taxon>
        <taxon>50 kb inversion clade</taxon>
        <taxon>NPAAA clade</taxon>
        <taxon>indigoferoid/millettioid clade</taxon>
        <taxon>Phaseoleae</taxon>
        <taxon>Glycine</taxon>
        <taxon>Glycine subgen. Soja</taxon>
    </lineage>
</organism>
<protein>
    <submittedName>
        <fullName evidence="1 2">Uncharacterized protein</fullName>
    </submittedName>
</protein>
<reference evidence="2" key="2">
    <citation type="submission" date="2018-02" db="UniProtKB">
        <authorList>
            <consortium name="EnsemblPlants"/>
        </authorList>
    </citation>
    <scope>IDENTIFICATION</scope>
    <source>
        <strain evidence="2">Williams 82</strain>
    </source>
</reference>
<evidence type="ECO:0000313" key="3">
    <source>
        <dbReference type="Proteomes" id="UP000008827"/>
    </source>
</evidence>
<dbReference type="EnsemblPlants" id="KRH23327">
    <property type="protein sequence ID" value="KRH23327"/>
    <property type="gene ID" value="GLYMA_13G350900"/>
</dbReference>
<dbReference type="AlphaFoldDB" id="K7M3P0"/>
<evidence type="ECO:0000313" key="1">
    <source>
        <dbReference type="EMBL" id="KRH23327.1"/>
    </source>
</evidence>
<dbReference type="InParanoid" id="K7M3P0"/>